<dbReference type="OrthoDB" id="340608at2759"/>
<evidence type="ECO:0000256" key="7">
    <source>
        <dbReference type="SAM" id="Phobius"/>
    </source>
</evidence>
<dbReference type="Proteomes" id="UP000187209">
    <property type="component" value="Unassembled WGS sequence"/>
</dbReference>
<protein>
    <recommendedName>
        <fullName evidence="10">ALA-interacting subunit</fullName>
    </recommendedName>
</protein>
<feature type="transmembrane region" description="Helical" evidence="7">
    <location>
        <begin position="259"/>
        <end position="286"/>
    </location>
</feature>
<sequence length="300" mass="34570">MSEISNRPKDTAFRQQRLKAFKPVHTAKSSALIFLGSSLIFFTFGILLYVECNNQKEYWTTYDHCNIDEPCSVKLQISSTMQHPVYVYYQLTNFYQNHRLYVKSKSYTQLRGDKPSSTELENCKGARYNKDFTGYYKGKTLDPDTTARPCGLIARSVFNDTFTIEGYDIDTEDITTETDRKMFKSVDKSKEWTNMNEKFINWMKIAPLPTFRKLYGAIRKDVESEEITINVGNHYDVSEWDGEKAIVLSTSGMFGGKNIVLGVVFITAGVFCFVCSLVFTSAALFCKQKWVDQDPRSWKF</sequence>
<feature type="transmembrane region" description="Helical" evidence="7">
    <location>
        <begin position="31"/>
        <end position="50"/>
    </location>
</feature>
<keyword evidence="5 6" id="KW-0472">Membrane</keyword>
<evidence type="ECO:0000313" key="8">
    <source>
        <dbReference type="EMBL" id="OMJ91290.1"/>
    </source>
</evidence>
<proteinExistence type="inferred from homology"/>
<evidence type="ECO:0000313" key="9">
    <source>
        <dbReference type="Proteomes" id="UP000187209"/>
    </source>
</evidence>
<dbReference type="EMBL" id="MPUH01000084">
    <property type="protein sequence ID" value="OMJ91290.1"/>
    <property type="molecule type" value="Genomic_DNA"/>
</dbReference>
<dbReference type="GO" id="GO:0005886">
    <property type="term" value="C:plasma membrane"/>
    <property type="evidence" value="ECO:0007669"/>
    <property type="project" value="TreeGrafter"/>
</dbReference>
<dbReference type="Pfam" id="PF03381">
    <property type="entry name" value="CDC50"/>
    <property type="match status" value="1"/>
</dbReference>
<evidence type="ECO:0000256" key="6">
    <source>
        <dbReference type="PIRNR" id="PIRNR015840"/>
    </source>
</evidence>
<evidence type="ECO:0000256" key="3">
    <source>
        <dbReference type="ARBA" id="ARBA00022692"/>
    </source>
</evidence>
<evidence type="ECO:0000256" key="1">
    <source>
        <dbReference type="ARBA" id="ARBA00004141"/>
    </source>
</evidence>
<comment type="subcellular location">
    <subcellularLocation>
        <location evidence="1">Membrane</location>
        <topology evidence="1">Multi-pass membrane protein</topology>
    </subcellularLocation>
</comment>
<evidence type="ECO:0000256" key="4">
    <source>
        <dbReference type="ARBA" id="ARBA00022989"/>
    </source>
</evidence>
<evidence type="ECO:0008006" key="10">
    <source>
        <dbReference type="Google" id="ProtNLM"/>
    </source>
</evidence>
<organism evidence="8 9">
    <name type="scientific">Stentor coeruleus</name>
    <dbReference type="NCBI Taxonomy" id="5963"/>
    <lineage>
        <taxon>Eukaryota</taxon>
        <taxon>Sar</taxon>
        <taxon>Alveolata</taxon>
        <taxon>Ciliophora</taxon>
        <taxon>Postciliodesmatophora</taxon>
        <taxon>Heterotrichea</taxon>
        <taxon>Heterotrichida</taxon>
        <taxon>Stentoridae</taxon>
        <taxon>Stentor</taxon>
    </lineage>
</organism>
<accession>A0A1R2CQN8</accession>
<dbReference type="PANTHER" id="PTHR10926:SF0">
    <property type="entry name" value="CDC50, ISOFORM A"/>
    <property type="match status" value="1"/>
</dbReference>
<reference evidence="8 9" key="1">
    <citation type="submission" date="2016-11" db="EMBL/GenBank/DDBJ databases">
        <title>The macronuclear genome of Stentor coeruleus: a giant cell with tiny introns.</title>
        <authorList>
            <person name="Slabodnick M."/>
            <person name="Ruby J.G."/>
            <person name="Reiff S.B."/>
            <person name="Swart E.C."/>
            <person name="Gosai S."/>
            <person name="Prabakaran S."/>
            <person name="Witkowska E."/>
            <person name="Larue G.E."/>
            <person name="Fisher S."/>
            <person name="Freeman R.M."/>
            <person name="Gunawardena J."/>
            <person name="Chu W."/>
            <person name="Stover N.A."/>
            <person name="Gregory B.D."/>
            <person name="Nowacki M."/>
            <person name="Derisi J."/>
            <person name="Roy S.W."/>
            <person name="Marshall W.F."/>
            <person name="Sood P."/>
        </authorList>
    </citation>
    <scope>NUCLEOTIDE SEQUENCE [LARGE SCALE GENOMIC DNA]</scope>
    <source>
        <strain evidence="8">WM001</strain>
    </source>
</reference>
<evidence type="ECO:0000256" key="5">
    <source>
        <dbReference type="ARBA" id="ARBA00023136"/>
    </source>
</evidence>
<keyword evidence="4 7" id="KW-1133">Transmembrane helix</keyword>
<dbReference type="AlphaFoldDB" id="A0A1R2CQN8"/>
<evidence type="ECO:0000256" key="2">
    <source>
        <dbReference type="ARBA" id="ARBA00009457"/>
    </source>
</evidence>
<keyword evidence="3 7" id="KW-0812">Transmembrane</keyword>
<dbReference type="InterPro" id="IPR005045">
    <property type="entry name" value="CDC50/LEM3_fam"/>
</dbReference>
<gene>
    <name evidence="8" type="ORF">SteCoe_6181</name>
</gene>
<comment type="caution">
    <text evidence="8">The sequence shown here is derived from an EMBL/GenBank/DDBJ whole genome shotgun (WGS) entry which is preliminary data.</text>
</comment>
<keyword evidence="9" id="KW-1185">Reference proteome</keyword>
<comment type="similarity">
    <text evidence="2 6">Belongs to the CDC50/LEM3 family.</text>
</comment>
<dbReference type="PANTHER" id="PTHR10926">
    <property type="entry name" value="CELL CYCLE CONTROL PROTEIN 50"/>
    <property type="match status" value="1"/>
</dbReference>
<dbReference type="PIRSF" id="PIRSF015840">
    <property type="entry name" value="DUF284_TM_euk"/>
    <property type="match status" value="1"/>
</dbReference>
<dbReference type="GO" id="GO:0005794">
    <property type="term" value="C:Golgi apparatus"/>
    <property type="evidence" value="ECO:0007669"/>
    <property type="project" value="TreeGrafter"/>
</dbReference>
<dbReference type="GO" id="GO:0005783">
    <property type="term" value="C:endoplasmic reticulum"/>
    <property type="evidence" value="ECO:0007669"/>
    <property type="project" value="TreeGrafter"/>
</dbReference>
<name>A0A1R2CQN8_9CILI</name>